<evidence type="ECO:0000313" key="2">
    <source>
        <dbReference type="EMBL" id="CAB5216988.1"/>
    </source>
</evidence>
<organism evidence="2">
    <name type="scientific">uncultured Caudovirales phage</name>
    <dbReference type="NCBI Taxonomy" id="2100421"/>
    <lineage>
        <taxon>Viruses</taxon>
        <taxon>Duplodnaviria</taxon>
        <taxon>Heunggongvirae</taxon>
        <taxon>Uroviricota</taxon>
        <taxon>Caudoviricetes</taxon>
        <taxon>Peduoviridae</taxon>
        <taxon>Maltschvirus</taxon>
        <taxon>Maltschvirus maltsch</taxon>
    </lineage>
</organism>
<gene>
    <name evidence="2" type="ORF">UFOVP199_24</name>
</gene>
<accession>A0A6J7WHY7</accession>
<keyword evidence="1" id="KW-1133">Transmembrane helix</keyword>
<keyword evidence="1" id="KW-0472">Membrane</keyword>
<proteinExistence type="predicted"/>
<feature type="transmembrane region" description="Helical" evidence="1">
    <location>
        <begin position="20"/>
        <end position="37"/>
    </location>
</feature>
<name>A0A6J7WHY7_9CAUD</name>
<sequence length="99" mass="10957">MLLASFFDPNSNGFDITDVGAMIVVVLFATPVVMWISRRATRRLALLIRSIVQEELERFTKPIQKSANGGKSLPDANYKIDLIAEHLGITLPDSLKAND</sequence>
<keyword evidence="1" id="KW-0812">Transmembrane</keyword>
<dbReference type="EMBL" id="LR798244">
    <property type="protein sequence ID" value="CAB5216988.1"/>
    <property type="molecule type" value="Genomic_DNA"/>
</dbReference>
<reference evidence="2" key="1">
    <citation type="submission" date="2020-05" db="EMBL/GenBank/DDBJ databases">
        <authorList>
            <person name="Chiriac C."/>
            <person name="Salcher M."/>
            <person name="Ghai R."/>
            <person name="Kavagutti S V."/>
        </authorList>
    </citation>
    <scope>NUCLEOTIDE SEQUENCE</scope>
</reference>
<evidence type="ECO:0000256" key="1">
    <source>
        <dbReference type="SAM" id="Phobius"/>
    </source>
</evidence>
<protein>
    <submittedName>
        <fullName evidence="2">Uncharacterized protein</fullName>
    </submittedName>
</protein>